<dbReference type="STRING" id="874156.GCA_001021555_02612"/>
<proteinExistence type="inferred from homology"/>
<dbReference type="Gene3D" id="3.40.50.12370">
    <property type="match status" value="1"/>
</dbReference>
<dbReference type="AlphaFoldDB" id="A0A0H0XJZ4"/>
<protein>
    <recommendedName>
        <fullName evidence="2">UspA domain-containing protein</fullName>
    </recommendedName>
</protein>
<reference evidence="3 4" key="1">
    <citation type="submission" date="2015-04" db="EMBL/GenBank/DDBJ databases">
        <title>The draft genome sequence of Erythrobacter marinus HWDM-33.</title>
        <authorList>
            <person name="Zhuang L."/>
            <person name="Liu Y."/>
            <person name="Shao Z."/>
        </authorList>
    </citation>
    <scope>NUCLEOTIDE SEQUENCE [LARGE SCALE GENOMIC DNA]</scope>
    <source>
        <strain evidence="3 4">HWDM-33</strain>
    </source>
</reference>
<dbReference type="OrthoDB" id="9804721at2"/>
<evidence type="ECO:0000313" key="3">
    <source>
        <dbReference type="EMBL" id="KLI62908.1"/>
    </source>
</evidence>
<sequence>MRSILVHVFEDPCMEARLQSALDLARRFDAHLTFVHAIPFDLSIPGDFQGAMALEMTAEFKRQEVQVKEKYEARLSKEDVRWDWHTRDGSAKSAMMHLAPLADAIIVGAHSLFGAYRRPSNLANDLVGNVRPPVLVIPEDSKGLAHDHPVTIAWNGSAEASHAVQAAMPLLRDASDVHVLCVEEDRLDPDLLPAKAIAVYLSRHDIECEIVNIELGTPADGMIAKKLFDASGQRLAPLMVAGAYGHSRFREWVLGGVTRDLLDDPPIAVMLSH</sequence>
<dbReference type="Proteomes" id="UP000053455">
    <property type="component" value="Unassembled WGS sequence"/>
</dbReference>
<dbReference type="SUPFAM" id="SSF52402">
    <property type="entry name" value="Adenine nucleotide alpha hydrolases-like"/>
    <property type="match status" value="2"/>
</dbReference>
<dbReference type="CDD" id="cd00293">
    <property type="entry name" value="USP-like"/>
    <property type="match status" value="2"/>
</dbReference>
<name>A0A0H0XJZ4_9SPHN</name>
<dbReference type="EMBL" id="LBHU01000004">
    <property type="protein sequence ID" value="KLI62908.1"/>
    <property type="molecule type" value="Genomic_DNA"/>
</dbReference>
<comment type="caution">
    <text evidence="3">The sequence shown here is derived from an EMBL/GenBank/DDBJ whole genome shotgun (WGS) entry which is preliminary data.</text>
</comment>
<comment type="similarity">
    <text evidence="1">Belongs to the universal stress protein A family.</text>
</comment>
<evidence type="ECO:0000259" key="2">
    <source>
        <dbReference type="Pfam" id="PF00582"/>
    </source>
</evidence>
<gene>
    <name evidence="3" type="ORF">AAV99_12645</name>
</gene>
<dbReference type="PANTHER" id="PTHR46268:SF6">
    <property type="entry name" value="UNIVERSAL STRESS PROTEIN UP12"/>
    <property type="match status" value="1"/>
</dbReference>
<evidence type="ECO:0000313" key="4">
    <source>
        <dbReference type="Proteomes" id="UP000053455"/>
    </source>
</evidence>
<dbReference type="PATRIC" id="fig|874156.12.peg.2604"/>
<dbReference type="Pfam" id="PF00582">
    <property type="entry name" value="Usp"/>
    <property type="match status" value="1"/>
</dbReference>
<organism evidence="3 4">
    <name type="scientific">Aurantiacibacter marinus</name>
    <dbReference type="NCBI Taxonomy" id="874156"/>
    <lineage>
        <taxon>Bacteria</taxon>
        <taxon>Pseudomonadati</taxon>
        <taxon>Pseudomonadota</taxon>
        <taxon>Alphaproteobacteria</taxon>
        <taxon>Sphingomonadales</taxon>
        <taxon>Erythrobacteraceae</taxon>
        <taxon>Aurantiacibacter</taxon>
    </lineage>
</organism>
<keyword evidence="4" id="KW-1185">Reference proteome</keyword>
<dbReference type="PANTHER" id="PTHR46268">
    <property type="entry name" value="STRESS RESPONSE PROTEIN NHAX"/>
    <property type="match status" value="1"/>
</dbReference>
<evidence type="ECO:0000256" key="1">
    <source>
        <dbReference type="ARBA" id="ARBA00008791"/>
    </source>
</evidence>
<accession>A0A0H0XJZ4</accession>
<dbReference type="RefSeq" id="WP_047094427.1">
    <property type="nucleotide sequence ID" value="NZ_LBHU01000004.1"/>
</dbReference>
<dbReference type="InterPro" id="IPR006016">
    <property type="entry name" value="UspA"/>
</dbReference>
<feature type="domain" description="UspA" evidence="2">
    <location>
        <begin position="2"/>
        <end position="138"/>
    </location>
</feature>